<dbReference type="KEGG" id="tsin:OXH18_05990"/>
<name>A0A9E8ZEJ0_9CYAN</name>
<feature type="transmembrane region" description="Helical" evidence="2">
    <location>
        <begin position="324"/>
        <end position="340"/>
    </location>
</feature>
<feature type="compositionally biased region" description="Low complexity" evidence="1">
    <location>
        <begin position="86"/>
        <end position="98"/>
    </location>
</feature>
<keyword evidence="2" id="KW-0472">Membrane</keyword>
<sequence length="370" mass="41306">MSKSQAEIKAIEAQIRSIRANPGQPARTSTTVDKSFTSPSEVGAAATLRRQPLDSQMSHQSLSTQTKHQSVLPSPSATPPAQRKQTAPSLPSLTTTPSPAAHLRHAELAAMVERLQQQTARHVHQYRQLQVQSFQPPRYILDRSLKILEAQVQHINHLSAVQEAAILELKTMAETLEQDWDAMALDRGKDAELEKLPICEYIDIAVPRIEQDEDGVYVLSSRLIDLFKAEREAALTAQSLRHWGNREKTRVIPTKSAWRWWPFANASNQGKGSDRLSSQPNSVSGQRSRRITSFSWRESIALFVGALVVRMGLDWLLMTFSLPWVPAIALLVTPAAIAVYRSGYQPDSSLVWTYRLLIIMIGLLLGGRLL</sequence>
<dbReference type="AlphaFoldDB" id="A0A9E8ZEJ0"/>
<accession>A0A9E8ZEJ0</accession>
<dbReference type="Proteomes" id="UP001163152">
    <property type="component" value="Chromosome"/>
</dbReference>
<proteinExistence type="predicted"/>
<keyword evidence="2" id="KW-1133">Transmembrane helix</keyword>
<evidence type="ECO:0000256" key="1">
    <source>
        <dbReference type="SAM" id="MobiDB-lite"/>
    </source>
</evidence>
<evidence type="ECO:0000256" key="2">
    <source>
        <dbReference type="SAM" id="Phobius"/>
    </source>
</evidence>
<organism evidence="3 4">
    <name type="scientific">Thermocoleostomius sinensis A174</name>
    <dbReference type="NCBI Taxonomy" id="2016057"/>
    <lineage>
        <taxon>Bacteria</taxon>
        <taxon>Bacillati</taxon>
        <taxon>Cyanobacteriota</taxon>
        <taxon>Cyanophyceae</taxon>
        <taxon>Oculatellales</taxon>
        <taxon>Oculatellaceae</taxon>
        <taxon>Thermocoleostomius</taxon>
    </lineage>
</organism>
<feature type="compositionally biased region" description="Polar residues" evidence="1">
    <location>
        <begin position="26"/>
        <end position="40"/>
    </location>
</feature>
<evidence type="ECO:0000313" key="3">
    <source>
        <dbReference type="EMBL" id="WAL61537.1"/>
    </source>
</evidence>
<keyword evidence="2" id="KW-0812">Transmembrane</keyword>
<gene>
    <name evidence="3" type="ORF">OXH18_05990</name>
</gene>
<dbReference type="RefSeq" id="WP_268611528.1">
    <property type="nucleotide sequence ID" value="NZ_CP113797.1"/>
</dbReference>
<feature type="compositionally biased region" description="Polar residues" evidence="1">
    <location>
        <begin position="53"/>
        <end position="75"/>
    </location>
</feature>
<keyword evidence="4" id="KW-1185">Reference proteome</keyword>
<evidence type="ECO:0000313" key="4">
    <source>
        <dbReference type="Proteomes" id="UP001163152"/>
    </source>
</evidence>
<protein>
    <submittedName>
        <fullName evidence="3">Uncharacterized protein</fullName>
    </submittedName>
</protein>
<feature type="transmembrane region" description="Helical" evidence="2">
    <location>
        <begin position="352"/>
        <end position="369"/>
    </location>
</feature>
<reference evidence="3" key="1">
    <citation type="submission" date="2022-12" db="EMBL/GenBank/DDBJ databases">
        <title>Polyphasic identification of a Novel Hot-Spring Cyanobacterium Ocullathermofonsia sinensis gen nov. sp. nov. and Genomic Insights on its Adaptations to the Thermal Habitat.</title>
        <authorList>
            <person name="Daroch M."/>
            <person name="Tang J."/>
            <person name="Jiang Y."/>
        </authorList>
    </citation>
    <scope>NUCLEOTIDE SEQUENCE</scope>
    <source>
        <strain evidence="3">PKUAC-SCTA174</strain>
    </source>
</reference>
<feature type="region of interest" description="Disordered" evidence="1">
    <location>
        <begin position="16"/>
        <end position="98"/>
    </location>
</feature>
<dbReference type="EMBL" id="CP113797">
    <property type="protein sequence ID" value="WAL61537.1"/>
    <property type="molecule type" value="Genomic_DNA"/>
</dbReference>